<reference evidence="6" key="2">
    <citation type="submission" date="2023-06" db="EMBL/GenBank/DDBJ databases">
        <authorList>
            <person name="Ma L."/>
            <person name="Liu K.-W."/>
            <person name="Li Z."/>
            <person name="Hsiao Y.-Y."/>
            <person name="Qi Y."/>
            <person name="Fu T."/>
            <person name="Tang G."/>
            <person name="Zhang D."/>
            <person name="Sun W.-H."/>
            <person name="Liu D.-K."/>
            <person name="Li Y."/>
            <person name="Chen G.-Z."/>
            <person name="Liu X.-D."/>
            <person name="Liao X.-Y."/>
            <person name="Jiang Y.-T."/>
            <person name="Yu X."/>
            <person name="Hao Y."/>
            <person name="Huang J."/>
            <person name="Zhao X.-W."/>
            <person name="Ke S."/>
            <person name="Chen Y.-Y."/>
            <person name="Wu W.-L."/>
            <person name="Hsu J.-L."/>
            <person name="Lin Y.-F."/>
            <person name="Huang M.-D."/>
            <person name="Li C.-Y."/>
            <person name="Huang L."/>
            <person name="Wang Z.-W."/>
            <person name="Zhao X."/>
            <person name="Zhong W.-Y."/>
            <person name="Peng D.-H."/>
            <person name="Ahmad S."/>
            <person name="Lan S."/>
            <person name="Zhang J.-S."/>
            <person name="Tsai W.-C."/>
            <person name="Van De Peer Y."/>
            <person name="Liu Z.-J."/>
        </authorList>
    </citation>
    <scope>NUCLEOTIDE SEQUENCE</scope>
    <source>
        <strain evidence="6">SCP</strain>
        <tissue evidence="6">Leaves</tissue>
    </source>
</reference>
<dbReference type="InterPro" id="IPR035513">
    <property type="entry name" value="Invertase/methylesterase_inhib"/>
</dbReference>
<proteinExistence type="inferred from homology"/>
<evidence type="ECO:0000256" key="3">
    <source>
        <dbReference type="ARBA" id="ARBA00038471"/>
    </source>
</evidence>
<evidence type="ECO:0000256" key="4">
    <source>
        <dbReference type="SAM" id="SignalP"/>
    </source>
</evidence>
<gene>
    <name evidence="6" type="ORF">QJS04_geneDACA010473</name>
</gene>
<dbReference type="AlphaFoldDB" id="A0AAV9AMB7"/>
<dbReference type="Proteomes" id="UP001179952">
    <property type="component" value="Unassembled WGS sequence"/>
</dbReference>
<dbReference type="PANTHER" id="PTHR35357:SF8">
    <property type="entry name" value="OS01G0111000 PROTEIN"/>
    <property type="match status" value="1"/>
</dbReference>
<evidence type="ECO:0000256" key="1">
    <source>
        <dbReference type="ARBA" id="ARBA00022729"/>
    </source>
</evidence>
<sequence length="178" mass="20113">MKTHHHLLLLLLLTLLSLSLPNTTTSQPSSDPTIDQFCEDLVDQKLCVYVLESDSNRNDSDYRNLSLIAFNFTRKYIADTLNYAQFLAAKVKGSEFEASLNRCVALYQDSYNIMSTNVSEAIGAGRYANAVTLLQHCRDNSVACESKFEPQPDPLSTDNERTMLLLKITAWIITLLKW</sequence>
<name>A0AAV9AMB7_ACOGR</name>
<dbReference type="Gene3D" id="1.20.140.40">
    <property type="entry name" value="Invertase/pectin methylesterase inhibitor family protein"/>
    <property type="match status" value="1"/>
</dbReference>
<keyword evidence="1 4" id="KW-0732">Signal</keyword>
<feature type="domain" description="Pectinesterase inhibitor" evidence="5">
    <location>
        <begin position="29"/>
        <end position="172"/>
    </location>
</feature>
<accession>A0AAV9AMB7</accession>
<comment type="caution">
    <text evidence="6">The sequence shown here is derived from an EMBL/GenBank/DDBJ whole genome shotgun (WGS) entry which is preliminary data.</text>
</comment>
<feature type="signal peptide" evidence="4">
    <location>
        <begin position="1"/>
        <end position="19"/>
    </location>
</feature>
<protein>
    <recommendedName>
        <fullName evidence="5">Pectinesterase inhibitor domain-containing protein</fullName>
    </recommendedName>
</protein>
<keyword evidence="2" id="KW-1015">Disulfide bond</keyword>
<comment type="similarity">
    <text evidence="3">Belongs to the PMEI family.</text>
</comment>
<dbReference type="EMBL" id="JAUJYN010000008">
    <property type="protein sequence ID" value="KAK1265483.1"/>
    <property type="molecule type" value="Genomic_DNA"/>
</dbReference>
<dbReference type="Pfam" id="PF04043">
    <property type="entry name" value="PMEI"/>
    <property type="match status" value="1"/>
</dbReference>
<dbReference type="InterPro" id="IPR006501">
    <property type="entry name" value="Pectinesterase_inhib_dom"/>
</dbReference>
<dbReference type="SMART" id="SM00856">
    <property type="entry name" value="PMEI"/>
    <property type="match status" value="1"/>
</dbReference>
<evidence type="ECO:0000313" key="7">
    <source>
        <dbReference type="Proteomes" id="UP001179952"/>
    </source>
</evidence>
<organism evidence="6 7">
    <name type="scientific">Acorus gramineus</name>
    <name type="common">Dwarf sweet flag</name>
    <dbReference type="NCBI Taxonomy" id="55184"/>
    <lineage>
        <taxon>Eukaryota</taxon>
        <taxon>Viridiplantae</taxon>
        <taxon>Streptophyta</taxon>
        <taxon>Embryophyta</taxon>
        <taxon>Tracheophyta</taxon>
        <taxon>Spermatophyta</taxon>
        <taxon>Magnoliopsida</taxon>
        <taxon>Liliopsida</taxon>
        <taxon>Acoraceae</taxon>
        <taxon>Acorus</taxon>
    </lineage>
</organism>
<reference evidence="6" key="1">
    <citation type="journal article" date="2023" name="Nat. Commun.">
        <title>Diploid and tetraploid genomes of Acorus and the evolution of monocots.</title>
        <authorList>
            <person name="Ma L."/>
            <person name="Liu K.W."/>
            <person name="Li Z."/>
            <person name="Hsiao Y.Y."/>
            <person name="Qi Y."/>
            <person name="Fu T."/>
            <person name="Tang G.D."/>
            <person name="Zhang D."/>
            <person name="Sun W.H."/>
            <person name="Liu D.K."/>
            <person name="Li Y."/>
            <person name="Chen G.Z."/>
            <person name="Liu X.D."/>
            <person name="Liao X.Y."/>
            <person name="Jiang Y.T."/>
            <person name="Yu X."/>
            <person name="Hao Y."/>
            <person name="Huang J."/>
            <person name="Zhao X.W."/>
            <person name="Ke S."/>
            <person name="Chen Y.Y."/>
            <person name="Wu W.L."/>
            <person name="Hsu J.L."/>
            <person name="Lin Y.F."/>
            <person name="Huang M.D."/>
            <person name="Li C.Y."/>
            <person name="Huang L."/>
            <person name="Wang Z.W."/>
            <person name="Zhao X."/>
            <person name="Zhong W.Y."/>
            <person name="Peng D.H."/>
            <person name="Ahmad S."/>
            <person name="Lan S."/>
            <person name="Zhang J.S."/>
            <person name="Tsai W.C."/>
            <person name="Van de Peer Y."/>
            <person name="Liu Z.J."/>
        </authorList>
    </citation>
    <scope>NUCLEOTIDE SEQUENCE</scope>
    <source>
        <strain evidence="6">SCP</strain>
    </source>
</reference>
<dbReference type="GO" id="GO:0004857">
    <property type="term" value="F:enzyme inhibitor activity"/>
    <property type="evidence" value="ECO:0007669"/>
    <property type="project" value="InterPro"/>
</dbReference>
<dbReference type="NCBIfam" id="TIGR01614">
    <property type="entry name" value="PME_inhib"/>
    <property type="match status" value="1"/>
</dbReference>
<evidence type="ECO:0000313" key="6">
    <source>
        <dbReference type="EMBL" id="KAK1265483.1"/>
    </source>
</evidence>
<evidence type="ECO:0000256" key="2">
    <source>
        <dbReference type="ARBA" id="ARBA00023157"/>
    </source>
</evidence>
<keyword evidence="7" id="KW-1185">Reference proteome</keyword>
<dbReference type="PANTHER" id="PTHR35357">
    <property type="entry name" value="OS02G0537100 PROTEIN"/>
    <property type="match status" value="1"/>
</dbReference>
<feature type="chain" id="PRO_5044001251" description="Pectinesterase inhibitor domain-containing protein" evidence="4">
    <location>
        <begin position="20"/>
        <end position="178"/>
    </location>
</feature>
<dbReference type="SUPFAM" id="SSF101148">
    <property type="entry name" value="Plant invertase/pectin methylesterase inhibitor"/>
    <property type="match status" value="1"/>
</dbReference>
<evidence type="ECO:0000259" key="5">
    <source>
        <dbReference type="SMART" id="SM00856"/>
    </source>
</evidence>